<dbReference type="SUPFAM" id="SSF55729">
    <property type="entry name" value="Acyl-CoA N-acyltransferases (Nat)"/>
    <property type="match status" value="1"/>
</dbReference>
<feature type="compositionally biased region" description="Basic and acidic residues" evidence="3">
    <location>
        <begin position="66"/>
        <end position="85"/>
    </location>
</feature>
<feature type="domain" description="N-acetyltransferase" evidence="4">
    <location>
        <begin position="33"/>
        <end position="183"/>
    </location>
</feature>
<gene>
    <name evidence="5" type="ORF">SLS62_008471</name>
</gene>
<protein>
    <recommendedName>
        <fullName evidence="4">N-acetyltransferase domain-containing protein</fullName>
    </recommendedName>
</protein>
<evidence type="ECO:0000256" key="2">
    <source>
        <dbReference type="ARBA" id="ARBA00023315"/>
    </source>
</evidence>
<dbReference type="Gene3D" id="3.40.630.30">
    <property type="match status" value="1"/>
</dbReference>
<dbReference type="InterPro" id="IPR000182">
    <property type="entry name" value="GNAT_dom"/>
</dbReference>
<dbReference type="InterPro" id="IPR050680">
    <property type="entry name" value="YpeA/RimI_acetyltransf"/>
</dbReference>
<evidence type="ECO:0000259" key="4">
    <source>
        <dbReference type="PROSITE" id="PS51186"/>
    </source>
</evidence>
<evidence type="ECO:0000313" key="5">
    <source>
        <dbReference type="EMBL" id="KAK7749076.1"/>
    </source>
</evidence>
<keyword evidence="6" id="KW-1185">Reference proteome</keyword>
<dbReference type="CDD" id="cd04301">
    <property type="entry name" value="NAT_SF"/>
    <property type="match status" value="1"/>
</dbReference>
<name>A0AAN9YLX6_9PEZI</name>
<dbReference type="PANTHER" id="PTHR43420">
    <property type="entry name" value="ACETYLTRANSFERASE"/>
    <property type="match status" value="1"/>
</dbReference>
<dbReference type="EMBL" id="JAKJXP020000079">
    <property type="protein sequence ID" value="KAK7749076.1"/>
    <property type="molecule type" value="Genomic_DNA"/>
</dbReference>
<reference evidence="5 6" key="1">
    <citation type="submission" date="2024-02" db="EMBL/GenBank/DDBJ databases">
        <title>De novo assembly and annotation of 12 fungi associated with fruit tree decline syndrome in Ontario, Canada.</title>
        <authorList>
            <person name="Sulman M."/>
            <person name="Ellouze W."/>
            <person name="Ilyukhin E."/>
        </authorList>
    </citation>
    <scope>NUCLEOTIDE SEQUENCE [LARGE SCALE GENOMIC DNA]</scope>
    <source>
        <strain evidence="5 6">M11/M66-122</strain>
    </source>
</reference>
<accession>A0AAN9YLX6</accession>
<dbReference type="InterPro" id="IPR016181">
    <property type="entry name" value="Acyl_CoA_acyltransferase"/>
</dbReference>
<sequence length="184" mass="19636">MTNPSSQILTIRSIPASETYTLRHAVLWPHKPLSYVQLPDDADGQHFGAFISATAADTTGSGGKHGGGEKTIGEARANDKDRDESSSSEPVSIISLFIAEGGDGEKQARFRKFATAASSQGKGIGSALLAHTIEAAARAGAKTIWCDARQSALPFYRRFGMDAAGEVFFKGDVPYLRMSKRLSD</sequence>
<proteinExistence type="predicted"/>
<feature type="region of interest" description="Disordered" evidence="3">
    <location>
        <begin position="58"/>
        <end position="89"/>
    </location>
</feature>
<dbReference type="Proteomes" id="UP001320420">
    <property type="component" value="Unassembled WGS sequence"/>
</dbReference>
<organism evidence="5 6">
    <name type="scientific">Diatrype stigma</name>
    <dbReference type="NCBI Taxonomy" id="117547"/>
    <lineage>
        <taxon>Eukaryota</taxon>
        <taxon>Fungi</taxon>
        <taxon>Dikarya</taxon>
        <taxon>Ascomycota</taxon>
        <taxon>Pezizomycotina</taxon>
        <taxon>Sordariomycetes</taxon>
        <taxon>Xylariomycetidae</taxon>
        <taxon>Xylariales</taxon>
        <taxon>Diatrypaceae</taxon>
        <taxon>Diatrype</taxon>
    </lineage>
</organism>
<keyword evidence="1" id="KW-0808">Transferase</keyword>
<dbReference type="AlphaFoldDB" id="A0AAN9YLX6"/>
<keyword evidence="2" id="KW-0012">Acyltransferase</keyword>
<evidence type="ECO:0000313" key="6">
    <source>
        <dbReference type="Proteomes" id="UP001320420"/>
    </source>
</evidence>
<dbReference type="PROSITE" id="PS51186">
    <property type="entry name" value="GNAT"/>
    <property type="match status" value="1"/>
</dbReference>
<evidence type="ECO:0000256" key="1">
    <source>
        <dbReference type="ARBA" id="ARBA00022679"/>
    </source>
</evidence>
<comment type="caution">
    <text evidence="5">The sequence shown here is derived from an EMBL/GenBank/DDBJ whole genome shotgun (WGS) entry which is preliminary data.</text>
</comment>
<evidence type="ECO:0000256" key="3">
    <source>
        <dbReference type="SAM" id="MobiDB-lite"/>
    </source>
</evidence>
<dbReference type="Pfam" id="PF13673">
    <property type="entry name" value="Acetyltransf_10"/>
    <property type="match status" value="1"/>
</dbReference>
<dbReference type="GO" id="GO:0016747">
    <property type="term" value="F:acyltransferase activity, transferring groups other than amino-acyl groups"/>
    <property type="evidence" value="ECO:0007669"/>
    <property type="project" value="InterPro"/>
</dbReference>
<dbReference type="PANTHER" id="PTHR43420:SF42">
    <property type="entry name" value="N-ACETYLTRANSFERASE DOMAIN-CONTAINING PROTEIN"/>
    <property type="match status" value="1"/>
</dbReference>